<evidence type="ECO:0000313" key="1">
    <source>
        <dbReference type="EMBL" id="KYN10438.1"/>
    </source>
</evidence>
<keyword evidence="2" id="KW-1185">Reference proteome</keyword>
<reference evidence="1 2" key="1">
    <citation type="submission" date="2015-09" db="EMBL/GenBank/DDBJ databases">
        <title>Trachymyrmex cornetzi WGS genome.</title>
        <authorList>
            <person name="Nygaard S."/>
            <person name="Hu H."/>
            <person name="Boomsma J."/>
            <person name="Zhang G."/>
        </authorList>
    </citation>
    <scope>NUCLEOTIDE SEQUENCE [LARGE SCALE GENOMIC DNA]</scope>
    <source>
        <strain evidence="1">Tcor2-1</strain>
        <tissue evidence="1">Whole body</tissue>
    </source>
</reference>
<dbReference type="EMBL" id="KQ980998">
    <property type="protein sequence ID" value="KYN10438.1"/>
    <property type="molecule type" value="Genomic_DNA"/>
</dbReference>
<evidence type="ECO:0000313" key="2">
    <source>
        <dbReference type="Proteomes" id="UP000078492"/>
    </source>
</evidence>
<protein>
    <submittedName>
        <fullName evidence="1">Uncharacterized protein</fullName>
    </submittedName>
</protein>
<dbReference type="AlphaFoldDB" id="A0A151ITP7"/>
<proteinExistence type="predicted"/>
<name>A0A151ITP7_9HYME</name>
<organism evidence="1 2">
    <name type="scientific">Trachymyrmex cornetzi</name>
    <dbReference type="NCBI Taxonomy" id="471704"/>
    <lineage>
        <taxon>Eukaryota</taxon>
        <taxon>Metazoa</taxon>
        <taxon>Ecdysozoa</taxon>
        <taxon>Arthropoda</taxon>
        <taxon>Hexapoda</taxon>
        <taxon>Insecta</taxon>
        <taxon>Pterygota</taxon>
        <taxon>Neoptera</taxon>
        <taxon>Endopterygota</taxon>
        <taxon>Hymenoptera</taxon>
        <taxon>Apocrita</taxon>
        <taxon>Aculeata</taxon>
        <taxon>Formicoidea</taxon>
        <taxon>Formicidae</taxon>
        <taxon>Myrmicinae</taxon>
        <taxon>Trachymyrmex</taxon>
    </lineage>
</organism>
<sequence>MSLTLALCGKSSLLAANYFPAIDLHIKNCALQNVFKIHNWWSQCQKNISSLKNKI</sequence>
<accession>A0A151ITP7</accession>
<gene>
    <name evidence="1" type="ORF">ALC57_17421</name>
</gene>
<dbReference type="Proteomes" id="UP000078492">
    <property type="component" value="Unassembled WGS sequence"/>
</dbReference>